<evidence type="ECO:0000259" key="3">
    <source>
        <dbReference type="PROSITE" id="PS50103"/>
    </source>
</evidence>
<organism evidence="4 5">
    <name type="scientific">Larinioides sclopetarius</name>
    <dbReference type="NCBI Taxonomy" id="280406"/>
    <lineage>
        <taxon>Eukaryota</taxon>
        <taxon>Metazoa</taxon>
        <taxon>Ecdysozoa</taxon>
        <taxon>Arthropoda</taxon>
        <taxon>Chelicerata</taxon>
        <taxon>Arachnida</taxon>
        <taxon>Araneae</taxon>
        <taxon>Araneomorphae</taxon>
        <taxon>Entelegynae</taxon>
        <taxon>Araneoidea</taxon>
        <taxon>Araneidae</taxon>
        <taxon>Larinioides</taxon>
    </lineage>
</organism>
<accession>A0AAV2A0T2</accession>
<protein>
    <recommendedName>
        <fullName evidence="3">C3H1-type domain-containing protein</fullName>
    </recommendedName>
</protein>
<dbReference type="Gene3D" id="4.10.1000.10">
    <property type="entry name" value="Zinc finger, CCCH-type"/>
    <property type="match status" value="1"/>
</dbReference>
<name>A0AAV2A0T2_9ARAC</name>
<evidence type="ECO:0000313" key="5">
    <source>
        <dbReference type="Proteomes" id="UP001497382"/>
    </source>
</evidence>
<feature type="zinc finger region" description="C3H1-type" evidence="1">
    <location>
        <begin position="88"/>
        <end position="115"/>
    </location>
</feature>
<sequence>MQSETTLQITRSLVADYDSSSEDDEPVNPKLSSENSAVPLISASEMLSKNSSDASSSVFINPYRVAENYEQSILEKHVKMTQVKESNLKNKKVCFKFNKGKCKLGDKCPFQHVSSVQTNDLNGRTSDEEETNESVKVKSKKRCGLKDDLIPPKKYMKVYNKSK</sequence>
<keyword evidence="1" id="KW-0863">Zinc-finger</keyword>
<feature type="domain" description="C3H1-type" evidence="3">
    <location>
        <begin position="88"/>
        <end position="115"/>
    </location>
</feature>
<feature type="region of interest" description="Disordered" evidence="2">
    <location>
        <begin position="119"/>
        <end position="140"/>
    </location>
</feature>
<dbReference type="SMART" id="SM00356">
    <property type="entry name" value="ZnF_C3H1"/>
    <property type="match status" value="1"/>
</dbReference>
<dbReference type="PROSITE" id="PS50103">
    <property type="entry name" value="ZF_C3H1"/>
    <property type="match status" value="1"/>
</dbReference>
<evidence type="ECO:0000256" key="1">
    <source>
        <dbReference type="PROSITE-ProRule" id="PRU00723"/>
    </source>
</evidence>
<keyword evidence="1" id="KW-0862">Zinc</keyword>
<keyword evidence="5" id="KW-1185">Reference proteome</keyword>
<dbReference type="AlphaFoldDB" id="A0AAV2A0T2"/>
<dbReference type="EMBL" id="CAXIEN010000098">
    <property type="protein sequence ID" value="CAL1276989.1"/>
    <property type="molecule type" value="Genomic_DNA"/>
</dbReference>
<gene>
    <name evidence="4" type="ORF">LARSCL_LOCUS8949</name>
</gene>
<evidence type="ECO:0000256" key="2">
    <source>
        <dbReference type="SAM" id="MobiDB-lite"/>
    </source>
</evidence>
<proteinExistence type="predicted"/>
<evidence type="ECO:0000313" key="4">
    <source>
        <dbReference type="EMBL" id="CAL1276989.1"/>
    </source>
</evidence>
<reference evidence="4 5" key="1">
    <citation type="submission" date="2024-04" db="EMBL/GenBank/DDBJ databases">
        <authorList>
            <person name="Rising A."/>
            <person name="Reimegard J."/>
            <person name="Sonavane S."/>
            <person name="Akerstrom W."/>
            <person name="Nylinder S."/>
            <person name="Hedman E."/>
            <person name="Kallberg Y."/>
        </authorList>
    </citation>
    <scope>NUCLEOTIDE SEQUENCE [LARGE SCALE GENOMIC DNA]</scope>
</reference>
<dbReference type="InterPro" id="IPR000571">
    <property type="entry name" value="Znf_CCCH"/>
</dbReference>
<dbReference type="GO" id="GO:0008270">
    <property type="term" value="F:zinc ion binding"/>
    <property type="evidence" value="ECO:0007669"/>
    <property type="project" value="UniProtKB-KW"/>
</dbReference>
<dbReference type="Proteomes" id="UP001497382">
    <property type="component" value="Unassembled WGS sequence"/>
</dbReference>
<comment type="caution">
    <text evidence="4">The sequence shown here is derived from an EMBL/GenBank/DDBJ whole genome shotgun (WGS) entry which is preliminary data.</text>
</comment>
<feature type="compositionally biased region" description="Polar residues" evidence="2">
    <location>
        <begin position="1"/>
        <end position="11"/>
    </location>
</feature>
<feature type="region of interest" description="Disordered" evidence="2">
    <location>
        <begin position="1"/>
        <end position="36"/>
    </location>
</feature>
<keyword evidence="1" id="KW-0479">Metal-binding</keyword>